<gene>
    <name evidence="4" type="ORF">D6T64_16710</name>
</gene>
<keyword evidence="3" id="KW-1133">Transmembrane helix</keyword>
<name>A0A3A5MJT2_9MICO</name>
<feature type="region of interest" description="Disordered" evidence="2">
    <location>
        <begin position="479"/>
        <end position="502"/>
    </location>
</feature>
<evidence type="ECO:0000313" key="4">
    <source>
        <dbReference type="EMBL" id="RJT87073.1"/>
    </source>
</evidence>
<dbReference type="Proteomes" id="UP000272015">
    <property type="component" value="Unassembled WGS sequence"/>
</dbReference>
<keyword evidence="3" id="KW-0812">Transmembrane</keyword>
<comment type="caution">
    <text evidence="4">The sequence shown here is derived from an EMBL/GenBank/DDBJ whole genome shotgun (WGS) entry which is preliminary data.</text>
</comment>
<proteinExistence type="predicted"/>
<reference evidence="4 5" key="1">
    <citation type="submission" date="2018-09" db="EMBL/GenBank/DDBJ databases">
        <title>Novel species of Cryobacterium.</title>
        <authorList>
            <person name="Liu Q."/>
            <person name="Xin Y.-H."/>
        </authorList>
    </citation>
    <scope>NUCLEOTIDE SEQUENCE [LARGE SCALE GENOMIC DNA]</scope>
    <source>
        <strain evidence="4 5">Hh39</strain>
    </source>
</reference>
<protein>
    <recommendedName>
        <fullName evidence="6">Alpha/beta hydrolase</fullName>
    </recommendedName>
</protein>
<dbReference type="SUPFAM" id="SSF53474">
    <property type="entry name" value="alpha/beta-Hydrolases"/>
    <property type="match status" value="1"/>
</dbReference>
<dbReference type="OrthoDB" id="4790882at2"/>
<keyword evidence="1" id="KW-0175">Coiled coil</keyword>
<evidence type="ECO:0000313" key="5">
    <source>
        <dbReference type="Proteomes" id="UP000272015"/>
    </source>
</evidence>
<sequence>MTGRSTDSGDGAPVTVGGPDGVGGGPLMVSGGGSTKVATGELFAESAVLRRAVTDADDWLVQLGTISRLQPVSSTGWSYLNGGAELTAASAAIRELRDRAADLAAALDVVAENYGAAERDVQRLFRSLGADVGWLIGVTSYLWLPLLAGPVIAASAISGLIASMITGRPVSDLPDEAVQWIADHPEIYTDPAFVELVAVAVASADDTVAGRLGVPHWLTRLMGDDQLALFGASTSAAGLSLLLAPAGVGRRTPIVVTPVGAPKPVQPPQDYEDAIGRIPPSVPGIPQIRIEEYPGPDGPAFFVYVGGTVDWSLIPGDEPFDMSSNLQGVGQLAPGSREAVEKAMRDAGIRPGDSVQAFGHSQGGLLVAQIAASEKFGIDGVTTFGAPSGQVPVSVSTLAFENTDDAVVATGGRSQQPSPDRLVVGHQAYLDKEIPKGEGMPAHQIPAYTDTAGLADASEDPRVLAKKAATFDLGLGPGTAVDWRADRVEPRPAGGGGGGGGN</sequence>
<feature type="region of interest" description="Disordered" evidence="2">
    <location>
        <begin position="1"/>
        <end position="29"/>
    </location>
</feature>
<dbReference type="AlphaFoldDB" id="A0A3A5MJT2"/>
<evidence type="ECO:0008006" key="6">
    <source>
        <dbReference type="Google" id="ProtNLM"/>
    </source>
</evidence>
<dbReference type="EMBL" id="QZVS01000092">
    <property type="protein sequence ID" value="RJT87073.1"/>
    <property type="molecule type" value="Genomic_DNA"/>
</dbReference>
<dbReference type="InterPro" id="IPR029058">
    <property type="entry name" value="AB_hydrolase_fold"/>
</dbReference>
<feature type="transmembrane region" description="Helical" evidence="3">
    <location>
        <begin position="132"/>
        <end position="165"/>
    </location>
</feature>
<feature type="compositionally biased region" description="Gly residues" evidence="2">
    <location>
        <begin position="493"/>
        <end position="502"/>
    </location>
</feature>
<evidence type="ECO:0000256" key="1">
    <source>
        <dbReference type="SAM" id="Coils"/>
    </source>
</evidence>
<feature type="coiled-coil region" evidence="1">
    <location>
        <begin position="86"/>
        <end position="113"/>
    </location>
</feature>
<keyword evidence="3" id="KW-0472">Membrane</keyword>
<evidence type="ECO:0000256" key="2">
    <source>
        <dbReference type="SAM" id="MobiDB-lite"/>
    </source>
</evidence>
<dbReference type="RefSeq" id="WP_119975812.1">
    <property type="nucleotide sequence ID" value="NZ_JBHSQA010000010.1"/>
</dbReference>
<organism evidence="4 5">
    <name type="scientific">Cryobacterium melibiosiphilum</name>
    <dbReference type="NCBI Taxonomy" id="995039"/>
    <lineage>
        <taxon>Bacteria</taxon>
        <taxon>Bacillati</taxon>
        <taxon>Actinomycetota</taxon>
        <taxon>Actinomycetes</taxon>
        <taxon>Micrococcales</taxon>
        <taxon>Microbacteriaceae</taxon>
        <taxon>Cryobacterium</taxon>
    </lineage>
</organism>
<evidence type="ECO:0000256" key="3">
    <source>
        <dbReference type="SAM" id="Phobius"/>
    </source>
</evidence>
<feature type="compositionally biased region" description="Gly residues" evidence="2">
    <location>
        <begin position="18"/>
        <end position="29"/>
    </location>
</feature>
<keyword evidence="5" id="KW-1185">Reference proteome</keyword>
<accession>A0A3A5MJT2</accession>